<sequence>RDVRIPNSTRDGRRRIHPRNSTRFHKGVEWTPSLRTRYQDRNNKVIH</sequence>
<reference evidence="2" key="1">
    <citation type="submission" date="2014-05" db="EMBL/GenBank/DDBJ databases">
        <authorList>
            <person name="Chronopoulou M."/>
        </authorList>
    </citation>
    <scope>NUCLEOTIDE SEQUENCE</scope>
    <source>
        <tissue evidence="2">Whole organism</tissue>
    </source>
</reference>
<feature type="region of interest" description="Disordered" evidence="1">
    <location>
        <begin position="1"/>
        <end position="28"/>
    </location>
</feature>
<dbReference type="AlphaFoldDB" id="A0A0K2TGS8"/>
<name>A0A0K2TGS8_LEPSM</name>
<accession>A0A0K2TGS8</accession>
<evidence type="ECO:0000313" key="2">
    <source>
        <dbReference type="EMBL" id="CDW25154.1"/>
    </source>
</evidence>
<proteinExistence type="predicted"/>
<dbReference type="EMBL" id="HACA01007793">
    <property type="protein sequence ID" value="CDW25154.1"/>
    <property type="molecule type" value="Transcribed_RNA"/>
</dbReference>
<protein>
    <submittedName>
        <fullName evidence="2">Uncharacterized protein</fullName>
    </submittedName>
</protein>
<organism evidence="2">
    <name type="scientific">Lepeophtheirus salmonis</name>
    <name type="common">Salmon louse</name>
    <name type="synonym">Caligus salmonis</name>
    <dbReference type="NCBI Taxonomy" id="72036"/>
    <lineage>
        <taxon>Eukaryota</taxon>
        <taxon>Metazoa</taxon>
        <taxon>Ecdysozoa</taxon>
        <taxon>Arthropoda</taxon>
        <taxon>Crustacea</taxon>
        <taxon>Multicrustacea</taxon>
        <taxon>Hexanauplia</taxon>
        <taxon>Copepoda</taxon>
        <taxon>Siphonostomatoida</taxon>
        <taxon>Caligidae</taxon>
        <taxon>Lepeophtheirus</taxon>
    </lineage>
</organism>
<feature type="non-terminal residue" evidence="2">
    <location>
        <position position="1"/>
    </location>
</feature>
<evidence type="ECO:0000256" key="1">
    <source>
        <dbReference type="SAM" id="MobiDB-lite"/>
    </source>
</evidence>
<feature type="compositionally biased region" description="Basic residues" evidence="1">
    <location>
        <begin position="12"/>
        <end position="25"/>
    </location>
</feature>